<feature type="binding site" evidence="7">
    <location>
        <begin position="112"/>
        <end position="118"/>
    </location>
    <ligand>
        <name>ATP</name>
        <dbReference type="ChEBI" id="CHEBI:30616"/>
    </ligand>
</feature>
<feature type="binding site" evidence="7">
    <location>
        <begin position="403"/>
        <end position="406"/>
    </location>
    <ligand>
        <name>meso-2,6-diaminopimelate</name>
        <dbReference type="ChEBI" id="CHEBI:57791"/>
    </ligand>
</feature>
<dbReference type="InterPro" id="IPR004101">
    <property type="entry name" value="Mur_ligase_C"/>
</dbReference>
<dbReference type="NCBIfam" id="TIGR01085">
    <property type="entry name" value="murE"/>
    <property type="match status" value="1"/>
</dbReference>
<dbReference type="InterPro" id="IPR013221">
    <property type="entry name" value="Mur_ligase_cen"/>
</dbReference>
<feature type="binding site" evidence="7">
    <location>
        <position position="460"/>
    </location>
    <ligand>
        <name>meso-2,6-diaminopimelate</name>
        <dbReference type="ChEBI" id="CHEBI:57791"/>
    </ligand>
</feature>
<keyword evidence="3 7" id="KW-0133">Cell shape</keyword>
<comment type="subcellular location">
    <subcellularLocation>
        <location evidence="7 8">Cytoplasm</location>
    </subcellularLocation>
</comment>
<dbReference type="Pfam" id="PF02875">
    <property type="entry name" value="Mur_ligase_C"/>
    <property type="match status" value="1"/>
</dbReference>
<evidence type="ECO:0000256" key="7">
    <source>
        <dbReference type="HAMAP-Rule" id="MF_00208"/>
    </source>
</evidence>
<evidence type="ECO:0000259" key="9">
    <source>
        <dbReference type="Pfam" id="PF01225"/>
    </source>
</evidence>
<dbReference type="GO" id="GO:0008360">
    <property type="term" value="P:regulation of cell shape"/>
    <property type="evidence" value="ECO:0007669"/>
    <property type="project" value="UniProtKB-KW"/>
</dbReference>
<dbReference type="InterPro" id="IPR036565">
    <property type="entry name" value="Mur-like_cat_sf"/>
</dbReference>
<dbReference type="PANTHER" id="PTHR23135">
    <property type="entry name" value="MUR LIGASE FAMILY MEMBER"/>
    <property type="match status" value="1"/>
</dbReference>
<dbReference type="InterPro" id="IPR035911">
    <property type="entry name" value="MurE/MurF_N"/>
</dbReference>
<evidence type="ECO:0000256" key="8">
    <source>
        <dbReference type="RuleBase" id="RU004135"/>
    </source>
</evidence>
<dbReference type="Gene3D" id="3.40.1390.10">
    <property type="entry name" value="MurE/MurF, N-terminal domain"/>
    <property type="match status" value="1"/>
</dbReference>
<dbReference type="InterPro" id="IPR000713">
    <property type="entry name" value="Mur_ligase_N"/>
</dbReference>
<evidence type="ECO:0000313" key="13">
    <source>
        <dbReference type="Proteomes" id="UP000251692"/>
    </source>
</evidence>
<feature type="binding site" evidence="7">
    <location>
        <begin position="154"/>
        <end position="155"/>
    </location>
    <ligand>
        <name>UDP-N-acetyl-alpha-D-muramoyl-L-alanyl-D-glutamate</name>
        <dbReference type="ChEBI" id="CHEBI:83900"/>
    </ligand>
</feature>
<dbReference type="Gene3D" id="3.40.1190.10">
    <property type="entry name" value="Mur-like, catalytic domain"/>
    <property type="match status" value="1"/>
</dbReference>
<feature type="modified residue" description="N6-carboxylysine" evidence="7">
    <location>
        <position position="221"/>
    </location>
</feature>
<dbReference type="UniPathway" id="UPA00219"/>
<dbReference type="GO" id="GO:0051301">
    <property type="term" value="P:cell division"/>
    <property type="evidence" value="ECO:0007669"/>
    <property type="project" value="UniProtKB-KW"/>
</dbReference>
<dbReference type="SUPFAM" id="SSF53244">
    <property type="entry name" value="MurD-like peptide ligases, peptide-binding domain"/>
    <property type="match status" value="1"/>
</dbReference>
<dbReference type="Pfam" id="PF01225">
    <property type="entry name" value="Mur_ligase"/>
    <property type="match status" value="1"/>
</dbReference>
<evidence type="ECO:0000256" key="6">
    <source>
        <dbReference type="ARBA" id="ARBA00023316"/>
    </source>
</evidence>
<dbReference type="GO" id="GO:0000287">
    <property type="term" value="F:magnesium ion binding"/>
    <property type="evidence" value="ECO:0007669"/>
    <property type="project" value="UniProtKB-UniRule"/>
</dbReference>
<feature type="binding site" evidence="7">
    <location>
        <position position="187"/>
    </location>
    <ligand>
        <name>UDP-N-acetyl-alpha-D-muramoyl-L-alanyl-D-glutamate</name>
        <dbReference type="ChEBI" id="CHEBI:83900"/>
    </ligand>
</feature>
<evidence type="ECO:0000259" key="10">
    <source>
        <dbReference type="Pfam" id="PF02875"/>
    </source>
</evidence>
<dbReference type="Gene3D" id="3.90.190.20">
    <property type="entry name" value="Mur ligase, C-terminal domain"/>
    <property type="match status" value="1"/>
</dbReference>
<dbReference type="GO" id="GO:0008765">
    <property type="term" value="F:UDP-N-acetylmuramoylalanyl-D-glutamate-2,6-diaminopimelate ligase activity"/>
    <property type="evidence" value="ECO:0007669"/>
    <property type="project" value="UniProtKB-UniRule"/>
</dbReference>
<feature type="domain" description="Mur ligase central" evidence="11">
    <location>
        <begin position="110"/>
        <end position="306"/>
    </location>
</feature>
<feature type="short sequence motif" description="Meso-diaminopimelate recognition motif" evidence="7">
    <location>
        <begin position="403"/>
        <end position="406"/>
    </location>
</feature>
<evidence type="ECO:0000256" key="1">
    <source>
        <dbReference type="ARBA" id="ARBA00005898"/>
    </source>
</evidence>
<comment type="catalytic activity">
    <reaction evidence="7">
        <text>UDP-N-acetyl-alpha-D-muramoyl-L-alanyl-D-glutamate + meso-2,6-diaminopimelate + ATP = UDP-N-acetyl-alpha-D-muramoyl-L-alanyl-gamma-D-glutamyl-meso-2,6-diaminopimelate + ADP + phosphate + H(+)</text>
        <dbReference type="Rhea" id="RHEA:23676"/>
        <dbReference type="ChEBI" id="CHEBI:15378"/>
        <dbReference type="ChEBI" id="CHEBI:30616"/>
        <dbReference type="ChEBI" id="CHEBI:43474"/>
        <dbReference type="ChEBI" id="CHEBI:57791"/>
        <dbReference type="ChEBI" id="CHEBI:83900"/>
        <dbReference type="ChEBI" id="CHEBI:83905"/>
        <dbReference type="ChEBI" id="CHEBI:456216"/>
        <dbReference type="EC" id="6.3.2.13"/>
    </reaction>
</comment>
<dbReference type="SUPFAM" id="SSF53623">
    <property type="entry name" value="MurD-like peptide ligases, catalytic domain"/>
    <property type="match status" value="1"/>
</dbReference>
<dbReference type="HAMAP" id="MF_00208">
    <property type="entry name" value="MurE"/>
    <property type="match status" value="1"/>
</dbReference>
<keyword evidence="6 7" id="KW-0961">Cell wall biogenesis/degradation</keyword>
<dbReference type="GO" id="GO:0009252">
    <property type="term" value="P:peptidoglycan biosynthetic process"/>
    <property type="evidence" value="ECO:0007669"/>
    <property type="project" value="UniProtKB-UniRule"/>
</dbReference>
<evidence type="ECO:0000256" key="2">
    <source>
        <dbReference type="ARBA" id="ARBA00022618"/>
    </source>
</evidence>
<keyword evidence="7" id="KW-0067">ATP-binding</keyword>
<reference evidence="12 13" key="1">
    <citation type="submission" date="2018-06" db="EMBL/GenBank/DDBJ databases">
        <authorList>
            <person name="Liu Z.-W."/>
        </authorList>
    </citation>
    <scope>NUCLEOTIDE SEQUENCE [LARGE SCALE GENOMIC DNA]</scope>
    <source>
        <strain evidence="12 13">2b14</strain>
    </source>
</reference>
<dbReference type="GO" id="GO:0005737">
    <property type="term" value="C:cytoplasm"/>
    <property type="evidence" value="ECO:0007669"/>
    <property type="project" value="UniProtKB-SubCell"/>
</dbReference>
<proteinExistence type="inferred from homology"/>
<dbReference type="Proteomes" id="UP000251692">
    <property type="component" value="Unassembled WGS sequence"/>
</dbReference>
<feature type="binding site" evidence="7">
    <location>
        <position position="181"/>
    </location>
    <ligand>
        <name>UDP-N-acetyl-alpha-D-muramoyl-L-alanyl-D-glutamate</name>
        <dbReference type="ChEBI" id="CHEBI:83900"/>
    </ligand>
</feature>
<keyword evidence="13" id="KW-1185">Reference proteome</keyword>
<dbReference type="PANTHER" id="PTHR23135:SF4">
    <property type="entry name" value="UDP-N-ACETYLMURAMOYL-L-ALANYL-D-GLUTAMATE--2,6-DIAMINOPIMELATE LIGASE MURE HOMOLOG, CHLOROPLASTIC"/>
    <property type="match status" value="1"/>
</dbReference>
<dbReference type="NCBIfam" id="NF001126">
    <property type="entry name" value="PRK00139.1-4"/>
    <property type="match status" value="1"/>
</dbReference>
<keyword evidence="4 7" id="KW-0573">Peptidoglycan synthesis</keyword>
<comment type="pathway">
    <text evidence="7 8">Cell wall biogenesis; peptidoglycan biosynthesis.</text>
</comment>
<dbReference type="SUPFAM" id="SSF63418">
    <property type="entry name" value="MurE/MurF N-terminal domain"/>
    <property type="match status" value="1"/>
</dbReference>
<reference evidence="12 13" key="2">
    <citation type="submission" date="2018-07" db="EMBL/GenBank/DDBJ databases">
        <title>Pontibacter sp. 2b14 genomic sequence and assembly.</title>
        <authorList>
            <person name="Du Z.-J."/>
        </authorList>
    </citation>
    <scope>NUCLEOTIDE SEQUENCE [LARGE SCALE GENOMIC DNA]</scope>
    <source>
        <strain evidence="12 13">2b14</strain>
    </source>
</reference>
<feature type="binding site" evidence="7">
    <location>
        <position position="31"/>
    </location>
    <ligand>
        <name>UDP-N-acetyl-alpha-D-muramoyl-L-alanyl-D-glutamate</name>
        <dbReference type="ChEBI" id="CHEBI:83900"/>
    </ligand>
</feature>
<dbReference type="EC" id="6.3.2.13" evidence="7"/>
<name>A0A364RBI1_9BACT</name>
<comment type="function">
    <text evidence="7">Catalyzes the addition of meso-diaminopimelic acid to the nucleotide precursor UDP-N-acetylmuramoyl-L-alanyl-D-glutamate (UMAG) in the biosynthesis of bacterial cell-wall peptidoglycan.</text>
</comment>
<dbReference type="Pfam" id="PF08245">
    <property type="entry name" value="Mur_ligase_M"/>
    <property type="match status" value="1"/>
</dbReference>
<accession>A0A364RBI1</accession>
<feature type="binding site" evidence="7">
    <location>
        <position position="189"/>
    </location>
    <ligand>
        <name>UDP-N-acetyl-alpha-D-muramoyl-L-alanyl-D-glutamate</name>
        <dbReference type="ChEBI" id="CHEBI:83900"/>
    </ligand>
</feature>
<keyword evidence="7" id="KW-0460">Magnesium</keyword>
<comment type="caution">
    <text evidence="12">The sequence shown here is derived from an EMBL/GenBank/DDBJ whole genome shotgun (WGS) entry which is preliminary data.</text>
</comment>
<dbReference type="OrthoDB" id="9800958at2"/>
<keyword evidence="7" id="KW-0963">Cytoplasm</keyword>
<keyword evidence="7 12" id="KW-0436">Ligase</keyword>
<keyword evidence="2 7" id="KW-0132">Cell division</keyword>
<dbReference type="GO" id="GO:0071555">
    <property type="term" value="P:cell wall organization"/>
    <property type="evidence" value="ECO:0007669"/>
    <property type="project" value="UniProtKB-KW"/>
</dbReference>
<feature type="binding site" evidence="7">
    <location>
        <position position="456"/>
    </location>
    <ligand>
        <name>meso-2,6-diaminopimelate</name>
        <dbReference type="ChEBI" id="CHEBI:57791"/>
    </ligand>
</feature>
<keyword evidence="5 7" id="KW-0131">Cell cycle</keyword>
<feature type="domain" description="Mur ligase C-terminal" evidence="10">
    <location>
        <begin position="328"/>
        <end position="458"/>
    </location>
</feature>
<evidence type="ECO:0000313" key="12">
    <source>
        <dbReference type="EMBL" id="RAU81662.1"/>
    </source>
</evidence>
<keyword evidence="7" id="KW-0547">Nucleotide-binding</keyword>
<sequence length="484" mass="53215">MQVLRDILKDVKILHTIGSLDVSVQAITFDSREVREGVVFVAMRGVQTDGHTFIEKAVQANAIAVICEALPEVQSQSITYVVVENSAEALGKMASAFYGHPSKKLKLVGVTGTNGKTTSVTLLHKLFRELGYNVGLLSTVQNQINEDVIPATHTTPDAVKLNELLAQMVKAGCTFCFMEVSSHAMVQHRVSGLAFAGGIFTNITHDHLDYHGTFDEYIKAKKSFFDGLPKKSFALINADDKRGPVMVQNTKASVHYFALRKAVEFKARIIDNTIEGLHLDVNDTEIWCKLIGAFNAYNLLGAYAAAVLLGEDPTETLTVLSSLDSAVGRFDYVVSKDQVTGIVDYAHTPDALENVLHTIQEIRNPNQKIITLVGCGGNRDAAKRPVMADIACRLSDKVILTSDNPRFEEPQAILEDMQKGVRPIDYKKTLTVQDRKEAIKTACMLAQSGDIILVAGKGHETYQEIKGVKYPFNDKEILAEMFQL</sequence>
<protein>
    <recommendedName>
        <fullName evidence="7">UDP-N-acetylmuramoyl-L-alanyl-D-glutamate--2,6-diaminopimelate ligase</fullName>
        <ecNumber evidence="7">6.3.2.13</ecNumber>
    </recommendedName>
    <alternativeName>
        <fullName evidence="7">Meso-A2pm-adding enzyme</fullName>
    </alternativeName>
    <alternativeName>
        <fullName evidence="7">Meso-diaminopimelate-adding enzyme</fullName>
    </alternativeName>
    <alternativeName>
        <fullName evidence="7">UDP-MurNAc-L-Ala-D-Glu:meso-diaminopimelate ligase</fullName>
    </alternativeName>
    <alternativeName>
        <fullName evidence="7">UDP-MurNAc-tripeptide synthetase</fullName>
    </alternativeName>
    <alternativeName>
        <fullName evidence="7">UDP-N-acetylmuramyl-tripeptide synthetase</fullName>
    </alternativeName>
</protein>
<feature type="domain" description="Mur ligase N-terminal catalytic" evidence="9">
    <location>
        <begin position="24"/>
        <end position="98"/>
    </location>
</feature>
<comment type="PTM">
    <text evidence="7">Carboxylation is probably crucial for Mg(2+) binding and, consequently, for the gamma-phosphate positioning of ATP.</text>
</comment>
<dbReference type="AlphaFoldDB" id="A0A364RBI1"/>
<feature type="binding site" evidence="7">
    <location>
        <position position="379"/>
    </location>
    <ligand>
        <name>meso-2,6-diaminopimelate</name>
        <dbReference type="ChEBI" id="CHEBI:57791"/>
    </ligand>
</feature>
<organism evidence="12 13">
    <name type="scientific">Pontibacter arcticus</name>
    <dbReference type="NCBI Taxonomy" id="2080288"/>
    <lineage>
        <taxon>Bacteria</taxon>
        <taxon>Pseudomonadati</taxon>
        <taxon>Bacteroidota</taxon>
        <taxon>Cytophagia</taxon>
        <taxon>Cytophagales</taxon>
        <taxon>Hymenobacteraceae</taxon>
        <taxon>Pontibacter</taxon>
    </lineage>
</organism>
<comment type="cofactor">
    <cofactor evidence="7">
        <name>Mg(2+)</name>
        <dbReference type="ChEBI" id="CHEBI:18420"/>
    </cofactor>
</comment>
<dbReference type="RefSeq" id="WP_112306342.1">
    <property type="nucleotide sequence ID" value="NZ_QMDV01000004.1"/>
</dbReference>
<dbReference type="EMBL" id="QMDV01000004">
    <property type="protein sequence ID" value="RAU81662.1"/>
    <property type="molecule type" value="Genomic_DNA"/>
</dbReference>
<dbReference type="GO" id="GO:0005524">
    <property type="term" value="F:ATP binding"/>
    <property type="evidence" value="ECO:0007669"/>
    <property type="project" value="UniProtKB-UniRule"/>
</dbReference>
<comment type="similarity">
    <text evidence="1 7">Belongs to the MurCDEF family. MurE subfamily.</text>
</comment>
<evidence type="ECO:0000259" key="11">
    <source>
        <dbReference type="Pfam" id="PF08245"/>
    </source>
</evidence>
<dbReference type="InterPro" id="IPR005761">
    <property type="entry name" value="UDP-N-AcMur-Glu-dNH2Pim_ligase"/>
</dbReference>
<evidence type="ECO:0000256" key="5">
    <source>
        <dbReference type="ARBA" id="ARBA00023306"/>
    </source>
</evidence>
<gene>
    <name evidence="7" type="primary">murE</name>
    <name evidence="12" type="ORF">DP923_13190</name>
</gene>
<evidence type="ECO:0000256" key="3">
    <source>
        <dbReference type="ARBA" id="ARBA00022960"/>
    </source>
</evidence>
<evidence type="ECO:0000256" key="4">
    <source>
        <dbReference type="ARBA" id="ARBA00022984"/>
    </source>
</evidence>
<comment type="caution">
    <text evidence="7">Lacks conserved residue(s) required for the propagation of feature annotation.</text>
</comment>
<dbReference type="InterPro" id="IPR036615">
    <property type="entry name" value="Mur_ligase_C_dom_sf"/>
</dbReference>